<dbReference type="Proteomes" id="UP001152747">
    <property type="component" value="Unassembled WGS sequence"/>
</dbReference>
<feature type="region of interest" description="Disordered" evidence="4">
    <location>
        <begin position="1"/>
        <end position="21"/>
    </location>
</feature>
<feature type="region of interest" description="Disordered" evidence="4">
    <location>
        <begin position="496"/>
        <end position="523"/>
    </location>
</feature>
<dbReference type="SUPFAM" id="SSF50729">
    <property type="entry name" value="PH domain-like"/>
    <property type="match status" value="2"/>
</dbReference>
<keyword evidence="2 3" id="KW-0175">Coiled coil</keyword>
<evidence type="ECO:0000313" key="9">
    <source>
        <dbReference type="Proteomes" id="UP001152747"/>
    </source>
</evidence>
<dbReference type="EMBL" id="CANHGI010000005">
    <property type="protein sequence ID" value="CAI5450568.1"/>
    <property type="molecule type" value="Genomic_DNA"/>
</dbReference>
<keyword evidence="9" id="KW-1185">Reference proteome</keyword>
<dbReference type="Pfam" id="PF00784">
    <property type="entry name" value="MyTH4"/>
    <property type="match status" value="1"/>
</dbReference>
<keyword evidence="1" id="KW-0677">Repeat</keyword>
<dbReference type="InterPro" id="IPR000857">
    <property type="entry name" value="MyTH4_dom"/>
</dbReference>
<accession>A0A9P1IWA2</accession>
<evidence type="ECO:0000256" key="1">
    <source>
        <dbReference type="ARBA" id="ARBA00022737"/>
    </source>
</evidence>
<feature type="domain" description="FERM" evidence="6">
    <location>
        <begin position="758"/>
        <end position="1072"/>
    </location>
</feature>
<dbReference type="Pfam" id="PF00373">
    <property type="entry name" value="FERM_M"/>
    <property type="match status" value="1"/>
</dbReference>
<feature type="coiled-coil region" evidence="3">
    <location>
        <begin position="29"/>
        <end position="56"/>
    </location>
</feature>
<dbReference type="InterPro" id="IPR019749">
    <property type="entry name" value="Band_41_domain"/>
</dbReference>
<comment type="caution">
    <text evidence="8">The sequence shown here is derived from an EMBL/GenBank/DDBJ whole genome shotgun (WGS) entry which is preliminary data.</text>
</comment>
<dbReference type="SMART" id="SM00139">
    <property type="entry name" value="MyTH4"/>
    <property type="match status" value="1"/>
</dbReference>
<feature type="compositionally biased region" description="Basic and acidic residues" evidence="4">
    <location>
        <begin position="514"/>
        <end position="523"/>
    </location>
</feature>
<feature type="region of interest" description="Disordered" evidence="4">
    <location>
        <begin position="273"/>
        <end position="304"/>
    </location>
</feature>
<feature type="domain" description="PH" evidence="5">
    <location>
        <begin position="331"/>
        <end position="427"/>
    </location>
</feature>
<dbReference type="InterPro" id="IPR014352">
    <property type="entry name" value="FERM/acyl-CoA-bd_prot_sf"/>
</dbReference>
<evidence type="ECO:0000259" key="7">
    <source>
        <dbReference type="PROSITE" id="PS51016"/>
    </source>
</evidence>
<dbReference type="SUPFAM" id="SSF47031">
    <property type="entry name" value="Second domain of FERM"/>
    <property type="match status" value="1"/>
</dbReference>
<feature type="region of interest" description="Disordered" evidence="4">
    <location>
        <begin position="81"/>
        <end position="107"/>
    </location>
</feature>
<feature type="compositionally biased region" description="Polar residues" evidence="4">
    <location>
        <begin position="1"/>
        <end position="12"/>
    </location>
</feature>
<dbReference type="InterPro" id="IPR011993">
    <property type="entry name" value="PH-like_dom_sf"/>
</dbReference>
<dbReference type="Gene3D" id="1.20.80.10">
    <property type="match status" value="1"/>
</dbReference>
<evidence type="ECO:0000256" key="3">
    <source>
        <dbReference type="SAM" id="Coils"/>
    </source>
</evidence>
<dbReference type="CDD" id="cd14473">
    <property type="entry name" value="FERM_B-lobe"/>
    <property type="match status" value="1"/>
</dbReference>
<feature type="domain" description="PH" evidence="5">
    <location>
        <begin position="442"/>
        <end position="559"/>
    </location>
</feature>
<evidence type="ECO:0000313" key="8">
    <source>
        <dbReference type="EMBL" id="CAI5450568.1"/>
    </source>
</evidence>
<dbReference type="PROSITE" id="PS50057">
    <property type="entry name" value="FERM_3"/>
    <property type="match status" value="1"/>
</dbReference>
<protein>
    <submittedName>
        <fullName evidence="8">Uncharacterized protein</fullName>
    </submittedName>
</protein>
<evidence type="ECO:0000259" key="5">
    <source>
        <dbReference type="PROSITE" id="PS50003"/>
    </source>
</evidence>
<dbReference type="Gene3D" id="2.30.29.30">
    <property type="entry name" value="Pleckstrin-homology domain (PH domain)/Phosphotyrosine-binding domain (PTB)"/>
    <property type="match status" value="1"/>
</dbReference>
<dbReference type="GO" id="GO:0005856">
    <property type="term" value="C:cytoskeleton"/>
    <property type="evidence" value="ECO:0007669"/>
    <property type="project" value="InterPro"/>
</dbReference>
<organism evidence="8 9">
    <name type="scientific">Caenorhabditis angaria</name>
    <dbReference type="NCBI Taxonomy" id="860376"/>
    <lineage>
        <taxon>Eukaryota</taxon>
        <taxon>Metazoa</taxon>
        <taxon>Ecdysozoa</taxon>
        <taxon>Nematoda</taxon>
        <taxon>Chromadorea</taxon>
        <taxon>Rhabditida</taxon>
        <taxon>Rhabditina</taxon>
        <taxon>Rhabditomorpha</taxon>
        <taxon>Rhabditoidea</taxon>
        <taxon>Rhabditidae</taxon>
        <taxon>Peloderinae</taxon>
        <taxon>Caenorhabditis</taxon>
    </lineage>
</organism>
<evidence type="ECO:0000256" key="2">
    <source>
        <dbReference type="ARBA" id="ARBA00023054"/>
    </source>
</evidence>
<dbReference type="SMART" id="SM00233">
    <property type="entry name" value="PH"/>
    <property type="match status" value="2"/>
</dbReference>
<dbReference type="PROSITE" id="PS50003">
    <property type="entry name" value="PH_DOMAIN"/>
    <property type="match status" value="2"/>
</dbReference>
<dbReference type="AlphaFoldDB" id="A0A9P1IWA2"/>
<dbReference type="InterPro" id="IPR035963">
    <property type="entry name" value="FERM_2"/>
</dbReference>
<dbReference type="InterPro" id="IPR038185">
    <property type="entry name" value="MyTH4_dom_sf"/>
</dbReference>
<dbReference type="Gene3D" id="1.25.40.530">
    <property type="entry name" value="MyTH4 domain"/>
    <property type="match status" value="1"/>
</dbReference>
<feature type="domain" description="MyTH4" evidence="7">
    <location>
        <begin position="593"/>
        <end position="747"/>
    </location>
</feature>
<dbReference type="PANTHER" id="PTHR22903">
    <property type="entry name" value="PLEKHH PROTEIN"/>
    <property type="match status" value="1"/>
</dbReference>
<name>A0A9P1IWA2_9PELO</name>
<dbReference type="InterPro" id="IPR001849">
    <property type="entry name" value="PH_domain"/>
</dbReference>
<dbReference type="InterPro" id="IPR000299">
    <property type="entry name" value="FERM_domain"/>
</dbReference>
<reference evidence="8" key="1">
    <citation type="submission" date="2022-11" db="EMBL/GenBank/DDBJ databases">
        <authorList>
            <person name="Kikuchi T."/>
        </authorList>
    </citation>
    <scope>NUCLEOTIDE SEQUENCE</scope>
    <source>
        <strain evidence="8">PS1010</strain>
    </source>
</reference>
<dbReference type="OrthoDB" id="6285196at2759"/>
<evidence type="ECO:0000256" key="4">
    <source>
        <dbReference type="SAM" id="MobiDB-lite"/>
    </source>
</evidence>
<evidence type="ECO:0000259" key="6">
    <source>
        <dbReference type="PROSITE" id="PS50057"/>
    </source>
</evidence>
<dbReference type="Gene3D" id="3.10.20.90">
    <property type="entry name" value="Phosphatidylinositol 3-kinase Catalytic Subunit, Chain A, domain 1"/>
    <property type="match status" value="1"/>
</dbReference>
<sequence length="1076" mass="121984">MSMGDSSASPSPLRSPEDEEIFAKSSRIRHWVSKRMKELEDQNERLRAQNLRCTTQLQMLRSFTEKSRQIKADMEMSRSITGTLPIIRDENRTSDDSGLTSDDPENRVKICQMSVSISECVTTPRSQRKSKKTSGSGAGGVQGSSSSESSPCEEKPMPLPRRIVGQSQGSEIERDSLNDDYEYDIGEEEEFDEIMDARGSGTLHKSKNVDYVNLNEFVQIKDDKVQYSEIVKHRNSSDVPPALPLHQNPPKRQWESKLILAAEKCLSICDGADSEGTSSVSPYHVSRISSHRTESPHSRKSSRIGSSLEAYAIHDCCSSQERSSLVSSKETLEKSGYWTMLTDSRIKSLKRRFVVLRNGSLSFYRKNRDDEPVLKINVTEIRSIAKLEQQGATYAFQLITSTDKMNFMTESEKTTHDWVQIISSTIKATTLRDLASRQTPIDSSINGWLTRVRCGHSKKVFAALVNQKLMFFKNPNDLVPNGGFLCLQGAQISEKQDGIEDSGSSDEQQSIVRGGEHPNSRKSNDSLCIQIANEDPVYLVLRGSEEKEKWLYYLKSASGNSSLSGTPFEILVQRMMAESVGNDSELWKDLLLTSGEEIPKDTMTTVESSEKKKTLEISKACQLFVSVLMRPQAVQYHIDLAQNILQTAVQNEFLKNEVYSQLIRLTSGAMPFGLQGWKLLALTVPLFLPKQYSLLWLLKRHISRWADMPNDSDETRMAIYCEVALDKCLRVGGRQEGPSRLEVTSVLTRDVTKTKFPHSISVRLPNSEYQIVEFDGSTEIGQCLSSLCLKLGMRPALLSGYALYIEDPLTQCVQLLKGKQKLCDALMIWETKSRDVQRGKIAVDCAAALSLRMRHYWTHLTPTETPIERQFLVWRSAEEIVMGRIPLSNQLCDSLASLYAQLAFGDSPPNNITDQQFEFISQRCYPRKMLEVSCIKSLRSQIHTNWSELYGMSENEAIRLIIQVLSKWPLFGCDLHEAAMRTNNERKIYLALCDTAVHLIDRRHFDVIRTIPYNTLSTFGQFQQDFMLTIFRPAQIEEESPKERLTFTMSKNSIEQVTLHLAEYIRCQKLVWKVSK</sequence>
<feature type="region of interest" description="Disordered" evidence="4">
    <location>
        <begin position="121"/>
        <end position="174"/>
    </location>
</feature>
<dbReference type="SMART" id="SM00295">
    <property type="entry name" value="B41"/>
    <property type="match status" value="1"/>
</dbReference>
<gene>
    <name evidence="8" type="ORF">CAMP_LOCUS13205</name>
</gene>
<dbReference type="Pfam" id="PF00169">
    <property type="entry name" value="PH"/>
    <property type="match status" value="1"/>
</dbReference>
<dbReference type="PANTHER" id="PTHR22903:SF8">
    <property type="entry name" value="MAX-1A"/>
    <property type="match status" value="1"/>
</dbReference>
<proteinExistence type="predicted"/>
<dbReference type="PROSITE" id="PS51016">
    <property type="entry name" value="MYTH4"/>
    <property type="match status" value="1"/>
</dbReference>
<dbReference type="InterPro" id="IPR019748">
    <property type="entry name" value="FERM_central"/>
</dbReference>
<dbReference type="Pfam" id="PF21989">
    <property type="entry name" value="RA_2"/>
    <property type="match status" value="1"/>
</dbReference>